<dbReference type="InterPro" id="IPR029070">
    <property type="entry name" value="Chitinase_insertion_sf"/>
</dbReference>
<evidence type="ECO:0000256" key="5">
    <source>
        <dbReference type="ARBA" id="ARBA00022525"/>
    </source>
</evidence>
<keyword evidence="8" id="KW-0119">Carbohydrate metabolism</keyword>
<reference evidence="13 14" key="1">
    <citation type="submission" date="2015-07" db="EMBL/GenBank/DDBJ databases">
        <title>The genome of the fungus Escovopsis weberi, a specialized disease agent of ant agriculture.</title>
        <authorList>
            <person name="de Man T.J."/>
            <person name="Stajich J.E."/>
            <person name="Kubicek C.P."/>
            <person name="Chenthamara K."/>
            <person name="Atanasova L."/>
            <person name="Druzhinina I.S."/>
            <person name="Birnbaum S."/>
            <person name="Barribeau S.M."/>
            <person name="Teiling C."/>
            <person name="Suen G."/>
            <person name="Currie C."/>
            <person name="Gerardo N.M."/>
        </authorList>
    </citation>
    <scope>NUCLEOTIDE SEQUENCE [LARGE SCALE GENOMIC DNA]</scope>
</reference>
<evidence type="ECO:0000259" key="12">
    <source>
        <dbReference type="PROSITE" id="PS51910"/>
    </source>
</evidence>
<keyword evidence="9 11" id="KW-0326">Glycosidase</keyword>
<dbReference type="STRING" id="150374.A0A0M8N685"/>
<evidence type="ECO:0000256" key="3">
    <source>
        <dbReference type="ARBA" id="ARBA00008682"/>
    </source>
</evidence>
<dbReference type="GO" id="GO:0008843">
    <property type="term" value="F:endochitinase activity"/>
    <property type="evidence" value="ECO:0007669"/>
    <property type="project" value="UniProtKB-EC"/>
</dbReference>
<evidence type="ECO:0000256" key="9">
    <source>
        <dbReference type="ARBA" id="ARBA00023295"/>
    </source>
</evidence>
<evidence type="ECO:0000256" key="6">
    <source>
        <dbReference type="ARBA" id="ARBA00022801"/>
    </source>
</evidence>
<dbReference type="Proteomes" id="UP000053831">
    <property type="component" value="Unassembled WGS sequence"/>
</dbReference>
<dbReference type="Pfam" id="PF00704">
    <property type="entry name" value="Glyco_hydro_18"/>
    <property type="match status" value="1"/>
</dbReference>
<dbReference type="GO" id="GO:0005576">
    <property type="term" value="C:extracellular region"/>
    <property type="evidence" value="ECO:0007669"/>
    <property type="project" value="UniProtKB-SubCell"/>
</dbReference>
<comment type="caution">
    <text evidence="13">The sequence shown here is derived from an EMBL/GenBank/DDBJ whole genome shotgun (WGS) entry which is preliminary data.</text>
</comment>
<keyword evidence="14" id="KW-1185">Reference proteome</keyword>
<dbReference type="InterPro" id="IPR017853">
    <property type="entry name" value="GH"/>
</dbReference>
<dbReference type="PROSITE" id="PS51910">
    <property type="entry name" value="GH18_2"/>
    <property type="match status" value="1"/>
</dbReference>
<dbReference type="GO" id="GO:0006032">
    <property type="term" value="P:chitin catabolic process"/>
    <property type="evidence" value="ECO:0007669"/>
    <property type="project" value="UniProtKB-KW"/>
</dbReference>
<name>A0A0M8N685_ESCWE</name>
<comment type="catalytic activity">
    <reaction evidence="1">
        <text>Random endo-hydrolysis of N-acetyl-beta-D-glucosaminide (1-&gt;4)-beta-linkages in chitin and chitodextrins.</text>
        <dbReference type="EC" id="3.2.1.14"/>
    </reaction>
</comment>
<comment type="subcellular location">
    <subcellularLocation>
        <location evidence="2">Secreted</location>
    </subcellularLocation>
</comment>
<keyword evidence="7" id="KW-0146">Chitin degradation</keyword>
<evidence type="ECO:0000256" key="1">
    <source>
        <dbReference type="ARBA" id="ARBA00000822"/>
    </source>
</evidence>
<feature type="domain" description="GH18" evidence="12">
    <location>
        <begin position="1"/>
        <end position="236"/>
    </location>
</feature>
<dbReference type="PANTHER" id="PTHR11177:SF333">
    <property type="entry name" value="CHITINASE"/>
    <property type="match status" value="1"/>
</dbReference>
<dbReference type="AlphaFoldDB" id="A0A0M8N685"/>
<evidence type="ECO:0000256" key="8">
    <source>
        <dbReference type="ARBA" id="ARBA00023277"/>
    </source>
</evidence>
<proteinExistence type="inferred from homology"/>
<keyword evidence="6 11" id="KW-0378">Hydrolase</keyword>
<evidence type="ECO:0000313" key="14">
    <source>
        <dbReference type="Proteomes" id="UP000053831"/>
    </source>
</evidence>
<evidence type="ECO:0000313" key="13">
    <source>
        <dbReference type="EMBL" id="KOS20761.1"/>
    </source>
</evidence>
<sequence>MGRHEKWKGAFSTMAGSEASQDAFVDSLADMSGKMGFDGVDLNWEYPADPSTGGASEDFDNLVTVCRKLRKRLKAAGKDGPSVTLPATYKLLRGFNVRALQEHVEWFNFMAYDFQMDMRLDLLWRNDVEPDKVVLGLAFYGRSFTMSDPECLAAGCEFRDAGRPGRCTRSPGFLSAQEIREIIDRDPSRARVGFDKQAAVKTLAWDTDQWIGTMVWSIDMDDGSLVEALTENRGGGHGHAVDVRFARR</sequence>
<keyword evidence="5" id="KW-0964">Secreted</keyword>
<evidence type="ECO:0000256" key="11">
    <source>
        <dbReference type="RuleBase" id="RU000489"/>
    </source>
</evidence>
<dbReference type="PANTHER" id="PTHR11177">
    <property type="entry name" value="CHITINASE"/>
    <property type="match status" value="1"/>
</dbReference>
<dbReference type="SUPFAM" id="SSF54556">
    <property type="entry name" value="Chitinase insertion domain"/>
    <property type="match status" value="1"/>
</dbReference>
<protein>
    <recommendedName>
        <fullName evidence="4">chitinase</fullName>
        <ecNumber evidence="4">3.2.1.14</ecNumber>
    </recommendedName>
</protein>
<dbReference type="InterPro" id="IPR001579">
    <property type="entry name" value="Glyco_hydro_18_chit_AS"/>
</dbReference>
<dbReference type="OrthoDB" id="73875at2759"/>
<dbReference type="Gene3D" id="3.20.20.80">
    <property type="entry name" value="Glycosidases"/>
    <property type="match status" value="1"/>
</dbReference>
<keyword evidence="10" id="KW-0624">Polysaccharide degradation</keyword>
<gene>
    <name evidence="13" type="ORF">ESCO_004108</name>
</gene>
<dbReference type="SUPFAM" id="SSF51445">
    <property type="entry name" value="(Trans)glycosidases"/>
    <property type="match status" value="1"/>
</dbReference>
<evidence type="ECO:0000256" key="7">
    <source>
        <dbReference type="ARBA" id="ARBA00023024"/>
    </source>
</evidence>
<organism evidence="13 14">
    <name type="scientific">Escovopsis weberi</name>
    <dbReference type="NCBI Taxonomy" id="150374"/>
    <lineage>
        <taxon>Eukaryota</taxon>
        <taxon>Fungi</taxon>
        <taxon>Dikarya</taxon>
        <taxon>Ascomycota</taxon>
        <taxon>Pezizomycotina</taxon>
        <taxon>Sordariomycetes</taxon>
        <taxon>Hypocreomycetidae</taxon>
        <taxon>Hypocreales</taxon>
        <taxon>Hypocreaceae</taxon>
        <taxon>Escovopsis</taxon>
    </lineage>
</organism>
<dbReference type="InterPro" id="IPR011583">
    <property type="entry name" value="Chitinase_II/V-like_cat"/>
</dbReference>
<evidence type="ECO:0000256" key="4">
    <source>
        <dbReference type="ARBA" id="ARBA00012729"/>
    </source>
</evidence>
<evidence type="ECO:0000256" key="10">
    <source>
        <dbReference type="ARBA" id="ARBA00023326"/>
    </source>
</evidence>
<dbReference type="InterPro" id="IPR050314">
    <property type="entry name" value="Glycosyl_Hydrlase_18"/>
</dbReference>
<dbReference type="Gene3D" id="3.10.50.10">
    <property type="match status" value="1"/>
</dbReference>
<dbReference type="EC" id="3.2.1.14" evidence="4"/>
<dbReference type="EMBL" id="LGSR01000013">
    <property type="protein sequence ID" value="KOS20761.1"/>
    <property type="molecule type" value="Genomic_DNA"/>
</dbReference>
<dbReference type="GO" id="GO:0008061">
    <property type="term" value="F:chitin binding"/>
    <property type="evidence" value="ECO:0007669"/>
    <property type="project" value="InterPro"/>
</dbReference>
<dbReference type="InterPro" id="IPR001223">
    <property type="entry name" value="Glyco_hydro18_cat"/>
</dbReference>
<dbReference type="GO" id="GO:0000272">
    <property type="term" value="P:polysaccharide catabolic process"/>
    <property type="evidence" value="ECO:0007669"/>
    <property type="project" value="UniProtKB-KW"/>
</dbReference>
<accession>A0A0M8N685</accession>
<evidence type="ECO:0000256" key="2">
    <source>
        <dbReference type="ARBA" id="ARBA00004613"/>
    </source>
</evidence>
<dbReference type="PROSITE" id="PS01095">
    <property type="entry name" value="GH18_1"/>
    <property type="match status" value="1"/>
</dbReference>
<dbReference type="SMART" id="SM00636">
    <property type="entry name" value="Glyco_18"/>
    <property type="match status" value="1"/>
</dbReference>
<comment type="similarity">
    <text evidence="3">Belongs to the glycosyl hydrolase 18 family. Chitinase class V subfamily.</text>
</comment>